<accession>A0ABU8RSH3</accession>
<dbReference type="Pfam" id="PF03772">
    <property type="entry name" value="Competence"/>
    <property type="match status" value="1"/>
</dbReference>
<name>A0ABU8RSH3_9SPHN</name>
<dbReference type="InterPro" id="IPR004477">
    <property type="entry name" value="ComEC_N"/>
</dbReference>
<evidence type="ECO:0000256" key="5">
    <source>
        <dbReference type="ARBA" id="ARBA00023136"/>
    </source>
</evidence>
<reference evidence="10 11" key="1">
    <citation type="submission" date="2024-03" db="EMBL/GenBank/DDBJ databases">
        <authorList>
            <person name="Jo J.-H."/>
        </authorList>
    </citation>
    <scope>NUCLEOTIDE SEQUENCE [LARGE SCALE GENOMIC DNA]</scope>
    <source>
        <strain evidence="10 11">PS1R-30</strain>
    </source>
</reference>
<dbReference type="NCBIfam" id="TIGR00360">
    <property type="entry name" value="ComEC_N-term"/>
    <property type="match status" value="1"/>
</dbReference>
<keyword evidence="11" id="KW-1185">Reference proteome</keyword>
<proteinExistence type="predicted"/>
<feature type="domain" description="ComEC/Rec2-related protein" evidence="8">
    <location>
        <begin position="236"/>
        <end position="515"/>
    </location>
</feature>
<keyword evidence="4 7" id="KW-1133">Transmembrane helix</keyword>
<feature type="domain" description="DUF4131" evidence="9">
    <location>
        <begin position="38"/>
        <end position="194"/>
    </location>
</feature>
<feature type="transmembrane region" description="Helical" evidence="7">
    <location>
        <begin position="317"/>
        <end position="334"/>
    </location>
</feature>
<dbReference type="Pfam" id="PF13567">
    <property type="entry name" value="DUF4131"/>
    <property type="match status" value="1"/>
</dbReference>
<keyword evidence="5 7" id="KW-0472">Membrane</keyword>
<keyword evidence="2" id="KW-1003">Cell membrane</keyword>
<evidence type="ECO:0000256" key="3">
    <source>
        <dbReference type="ARBA" id="ARBA00022692"/>
    </source>
</evidence>
<dbReference type="PANTHER" id="PTHR30619:SF1">
    <property type="entry name" value="RECOMBINATION PROTEIN 2"/>
    <property type="match status" value="1"/>
</dbReference>
<dbReference type="InterPro" id="IPR052159">
    <property type="entry name" value="Competence_DNA_uptake"/>
</dbReference>
<dbReference type="EMBL" id="JBBHJZ010000001">
    <property type="protein sequence ID" value="MEJ5976018.1"/>
    <property type="molecule type" value="Genomic_DNA"/>
</dbReference>
<feature type="compositionally biased region" description="Basic and acidic residues" evidence="6">
    <location>
        <begin position="730"/>
        <end position="739"/>
    </location>
</feature>
<feature type="transmembrane region" description="Helical" evidence="7">
    <location>
        <begin position="341"/>
        <end position="358"/>
    </location>
</feature>
<gene>
    <name evidence="10" type="ORF">WG901_05195</name>
</gene>
<feature type="transmembrane region" description="Helical" evidence="7">
    <location>
        <begin position="430"/>
        <end position="456"/>
    </location>
</feature>
<feature type="transmembrane region" description="Helical" evidence="7">
    <location>
        <begin position="495"/>
        <end position="513"/>
    </location>
</feature>
<comment type="subcellular location">
    <subcellularLocation>
        <location evidence="1">Cell membrane</location>
        <topology evidence="1">Multi-pass membrane protein</topology>
    </subcellularLocation>
</comment>
<keyword evidence="3 7" id="KW-0812">Transmembrane</keyword>
<dbReference type="Proteomes" id="UP001361239">
    <property type="component" value="Unassembled WGS sequence"/>
</dbReference>
<feature type="transmembrane region" description="Helical" evidence="7">
    <location>
        <begin position="463"/>
        <end position="483"/>
    </location>
</feature>
<sequence>MPDAVERFLGTAGFERGPWLAVAFAAGIALWFLLANAWQWLALLATCGALTMASLAGFARDGRFPYLRLAMIALALLIAAGCAVVWSKSELVGARPIERPLVTELSALVLDREPRPAEDRVRLLLATREPETGRAIRVRVSLPLAEDRQDLSSGARIRLRARLMPPAPPMLPGAYDFARTAWFSGIAATGSVLGTVTVIERGSGGGWLERAQARLSAHVRSRLDGSAGAIATAFASGDRGAISKADDEAMRDAGLSHLLSISGLHVSAVVAAVYLIALRLFALWPWLALRVRLPLFAAGAGAGAGIFYTLLTGAEVPTVRSCIGAVLVLVALALGREPLSMRMVAVAAFFVLLFWPEAVVGPSFQMSFVAVIAIVALHGAAPVRAFLAPREEGWYTRLARNLAMLLVTGVVIELAIMPLGLFHFHRAGVYGALANVVAIPLTTVVTMPLIFLALVLDLAGLGAPAWWLTGQSIDVMLALAHWVAAQPGAVTTMPAMGRGAIALFVAGGLWLALWRGHLRLWGLAPVLVATVSLAFLRPPDILVSGDGRHVGITGVDGGGLLVLREQKSEFVRDNLTELSGMDGELRLLEQWPGARCNRDFCAVTLPRAGREWHLLIGRGRDRVAERQLVAACDRVDIVISDRWLPRSCRPAWLKADRRTLERTGGLAIDLAERRVTTVVETQGEHGWWRKPEDRPWVRPASGRGETQAAKALPAILVAPENVGTQPSSRPETEGASRRP</sequence>
<feature type="transmembrane region" description="Helical" evidence="7">
    <location>
        <begin position="293"/>
        <end position="311"/>
    </location>
</feature>
<feature type="transmembrane region" description="Helical" evidence="7">
    <location>
        <begin position="17"/>
        <end position="34"/>
    </location>
</feature>
<comment type="caution">
    <text evidence="10">The sequence shown here is derived from an EMBL/GenBank/DDBJ whole genome shotgun (WGS) entry which is preliminary data.</text>
</comment>
<evidence type="ECO:0000313" key="10">
    <source>
        <dbReference type="EMBL" id="MEJ5976018.1"/>
    </source>
</evidence>
<feature type="transmembrane region" description="Helical" evidence="7">
    <location>
        <begin position="402"/>
        <end position="424"/>
    </location>
</feature>
<evidence type="ECO:0000256" key="1">
    <source>
        <dbReference type="ARBA" id="ARBA00004651"/>
    </source>
</evidence>
<evidence type="ECO:0000313" key="11">
    <source>
        <dbReference type="Proteomes" id="UP001361239"/>
    </source>
</evidence>
<evidence type="ECO:0000259" key="9">
    <source>
        <dbReference type="Pfam" id="PF13567"/>
    </source>
</evidence>
<evidence type="ECO:0000256" key="6">
    <source>
        <dbReference type="SAM" id="MobiDB-lite"/>
    </source>
</evidence>
<feature type="region of interest" description="Disordered" evidence="6">
    <location>
        <begin position="691"/>
        <end position="739"/>
    </location>
</feature>
<organism evidence="10 11">
    <name type="scientific">Novosphingobium anseongense</name>
    <dbReference type="NCBI Taxonomy" id="3133436"/>
    <lineage>
        <taxon>Bacteria</taxon>
        <taxon>Pseudomonadati</taxon>
        <taxon>Pseudomonadota</taxon>
        <taxon>Alphaproteobacteria</taxon>
        <taxon>Sphingomonadales</taxon>
        <taxon>Sphingomonadaceae</taxon>
        <taxon>Novosphingobium</taxon>
    </lineage>
</organism>
<dbReference type="InterPro" id="IPR025405">
    <property type="entry name" value="DUF4131"/>
</dbReference>
<feature type="transmembrane region" description="Helical" evidence="7">
    <location>
        <begin position="364"/>
        <end position="381"/>
    </location>
</feature>
<feature type="transmembrane region" description="Helical" evidence="7">
    <location>
        <begin position="258"/>
        <end position="281"/>
    </location>
</feature>
<evidence type="ECO:0000256" key="2">
    <source>
        <dbReference type="ARBA" id="ARBA00022475"/>
    </source>
</evidence>
<evidence type="ECO:0000256" key="7">
    <source>
        <dbReference type="SAM" id="Phobius"/>
    </source>
</evidence>
<evidence type="ECO:0000259" key="8">
    <source>
        <dbReference type="Pfam" id="PF03772"/>
    </source>
</evidence>
<feature type="transmembrane region" description="Helical" evidence="7">
    <location>
        <begin position="66"/>
        <end position="86"/>
    </location>
</feature>
<evidence type="ECO:0000256" key="4">
    <source>
        <dbReference type="ARBA" id="ARBA00022989"/>
    </source>
</evidence>
<dbReference type="PANTHER" id="PTHR30619">
    <property type="entry name" value="DNA INTERNALIZATION/COMPETENCE PROTEIN COMEC/REC2"/>
    <property type="match status" value="1"/>
</dbReference>
<protein>
    <submittedName>
        <fullName evidence="10">ComEC/Rec2 family competence protein</fullName>
    </submittedName>
</protein>